<comment type="caution">
    <text evidence="4">The sequence shown here is derived from an EMBL/GenBank/DDBJ whole genome shotgun (WGS) entry which is preliminary data.</text>
</comment>
<organism evidence="4 5">
    <name type="scientific">Achromobacter aloeverae</name>
    <dbReference type="NCBI Taxonomy" id="1750518"/>
    <lineage>
        <taxon>Bacteria</taxon>
        <taxon>Pseudomonadati</taxon>
        <taxon>Pseudomonadota</taxon>
        <taxon>Betaproteobacteria</taxon>
        <taxon>Burkholderiales</taxon>
        <taxon>Alcaligenaceae</taxon>
        <taxon>Achromobacter</taxon>
    </lineage>
</organism>
<evidence type="ECO:0000313" key="5">
    <source>
        <dbReference type="Proteomes" id="UP000290849"/>
    </source>
</evidence>
<evidence type="ECO:0000256" key="3">
    <source>
        <dbReference type="SAM" id="MobiDB-lite"/>
    </source>
</evidence>
<dbReference type="PANTHER" id="PTHR40841:SF2">
    <property type="entry name" value="SIDEROPHORE-DEGRADING ESTERASE (EUROFUNG)"/>
    <property type="match status" value="1"/>
</dbReference>
<dbReference type="GO" id="GO:0016788">
    <property type="term" value="F:hydrolase activity, acting on ester bonds"/>
    <property type="evidence" value="ECO:0007669"/>
    <property type="project" value="TreeGrafter"/>
</dbReference>
<dbReference type="Pfam" id="PF00756">
    <property type="entry name" value="Esterase"/>
    <property type="match status" value="1"/>
</dbReference>
<sequence length="304" mass="32637">MHGRWDEPVGPTVADRPSADYRYEKHRLDSADGKRHYRIEIAIPRQAAPAGGHAALYMLDGNAAMATLTSADLQAMGTAHPPVLVAIGYDIDTRNDVVARAYDYTPPVRDAQGREIPAPVVRGRVGGGADVFLDFIETQVRPLARSRASIDPGREMLWGHSYGGLFTLHVLYTRPRAFSAYIAGDPSAWWHDGALIQEWRAFDPARASGLRVAILAGTKPRADGKDHPGTSSPTTTTTTTTTTPATPGSSPDPRDVVAGMAQKLRSASVDATYEAFPQFGHGEMIRASLARALQIASGATSIQP</sequence>
<reference evidence="4 5" key="1">
    <citation type="journal article" date="2017" name="Int. J. Syst. Evol. Microbiol.">
        <title>Achromobacter aloeverae sp. nov., isolated from the root of Aloe vera (L.) Burm.f.</title>
        <authorList>
            <person name="Kuncharoen N."/>
            <person name="Muramatsu Y."/>
            <person name="Shibata C."/>
            <person name="Kamakura Y."/>
            <person name="Nakagawa Y."/>
            <person name="Tanasupawat S."/>
        </authorList>
    </citation>
    <scope>NUCLEOTIDE SEQUENCE [LARGE SCALE GENOMIC DNA]</scope>
    <source>
        <strain evidence="4 5">AVA-1</strain>
    </source>
</reference>
<accession>A0A4Q1HFG9</accession>
<dbReference type="Gene3D" id="3.40.50.1820">
    <property type="entry name" value="alpha/beta hydrolase"/>
    <property type="match status" value="1"/>
</dbReference>
<proteinExistence type="inferred from homology"/>
<dbReference type="InterPro" id="IPR000801">
    <property type="entry name" value="Esterase-like"/>
</dbReference>
<dbReference type="InterPro" id="IPR029058">
    <property type="entry name" value="AB_hydrolase_fold"/>
</dbReference>
<dbReference type="OrthoDB" id="9784036at2"/>
<gene>
    <name evidence="4" type="ORF">C7R54_21780</name>
</gene>
<feature type="compositionally biased region" description="Low complexity" evidence="3">
    <location>
        <begin position="229"/>
        <end position="251"/>
    </location>
</feature>
<dbReference type="EMBL" id="PYAL01000007">
    <property type="protein sequence ID" value="RXN85445.1"/>
    <property type="molecule type" value="Genomic_DNA"/>
</dbReference>
<dbReference type="PANTHER" id="PTHR40841">
    <property type="entry name" value="SIDEROPHORE TRIACETYLFUSARININE C ESTERASE"/>
    <property type="match status" value="1"/>
</dbReference>
<keyword evidence="2 4" id="KW-0378">Hydrolase</keyword>
<name>A0A4Q1HFG9_9BURK</name>
<dbReference type="InterPro" id="IPR052558">
    <property type="entry name" value="Siderophore_Hydrolase_D"/>
</dbReference>
<dbReference type="RefSeq" id="WP_129152559.1">
    <property type="nucleotide sequence ID" value="NZ_JBHSDO010000005.1"/>
</dbReference>
<dbReference type="AlphaFoldDB" id="A0A4Q1HFG9"/>
<comment type="similarity">
    <text evidence="1">Belongs to the esterase D family.</text>
</comment>
<protein>
    <submittedName>
        <fullName evidence="4">Alpha/beta hydrolase</fullName>
    </submittedName>
</protein>
<keyword evidence="5" id="KW-1185">Reference proteome</keyword>
<feature type="region of interest" description="Disordered" evidence="3">
    <location>
        <begin position="218"/>
        <end position="255"/>
    </location>
</feature>
<evidence type="ECO:0000313" key="4">
    <source>
        <dbReference type="EMBL" id="RXN85445.1"/>
    </source>
</evidence>
<evidence type="ECO:0000256" key="1">
    <source>
        <dbReference type="ARBA" id="ARBA00005622"/>
    </source>
</evidence>
<dbReference type="Proteomes" id="UP000290849">
    <property type="component" value="Unassembled WGS sequence"/>
</dbReference>
<evidence type="ECO:0000256" key="2">
    <source>
        <dbReference type="ARBA" id="ARBA00022801"/>
    </source>
</evidence>
<dbReference type="SUPFAM" id="SSF53474">
    <property type="entry name" value="alpha/beta-Hydrolases"/>
    <property type="match status" value="1"/>
</dbReference>